<dbReference type="PANTHER" id="PTHR37984">
    <property type="entry name" value="PROTEIN CBG26694"/>
    <property type="match status" value="1"/>
</dbReference>
<keyword evidence="4" id="KW-1185">Reference proteome</keyword>
<feature type="non-terminal residue" evidence="3">
    <location>
        <position position="1"/>
    </location>
</feature>
<dbReference type="SUPFAM" id="SSF56672">
    <property type="entry name" value="DNA/RNA polymerases"/>
    <property type="match status" value="1"/>
</dbReference>
<dbReference type="Pfam" id="PF17919">
    <property type="entry name" value="RT_RNaseH_2"/>
    <property type="match status" value="1"/>
</dbReference>
<keyword evidence="1" id="KW-0511">Multifunctional enzyme</keyword>
<organism evidence="3 4">
    <name type="scientific">Schistosoma japonicum</name>
    <name type="common">Blood fluke</name>
    <dbReference type="NCBI Taxonomy" id="6182"/>
    <lineage>
        <taxon>Eukaryota</taxon>
        <taxon>Metazoa</taxon>
        <taxon>Spiralia</taxon>
        <taxon>Lophotrochozoa</taxon>
        <taxon>Platyhelminthes</taxon>
        <taxon>Trematoda</taxon>
        <taxon>Digenea</taxon>
        <taxon>Strigeidida</taxon>
        <taxon>Schistosomatoidea</taxon>
        <taxon>Schistosomatidae</taxon>
        <taxon>Schistosoma</taxon>
    </lineage>
</organism>
<dbReference type="SUPFAM" id="SSF53098">
    <property type="entry name" value="Ribonuclease H-like"/>
    <property type="match status" value="1"/>
</dbReference>
<dbReference type="Proteomes" id="UP000311919">
    <property type="component" value="Unassembled WGS sequence"/>
</dbReference>
<dbReference type="AlphaFoldDB" id="A0A4Z2DJY6"/>
<dbReference type="InterPro" id="IPR036397">
    <property type="entry name" value="RNaseH_sf"/>
</dbReference>
<dbReference type="STRING" id="6182.A0A4Z2DJY6"/>
<comment type="caution">
    <text evidence="3">The sequence shown here is derived from an EMBL/GenBank/DDBJ whole genome shotgun (WGS) entry which is preliminary data.</text>
</comment>
<evidence type="ECO:0000256" key="1">
    <source>
        <dbReference type="ARBA" id="ARBA00023268"/>
    </source>
</evidence>
<proteinExistence type="predicted"/>
<dbReference type="Gene3D" id="3.30.420.10">
    <property type="entry name" value="Ribonuclease H-like superfamily/Ribonuclease H"/>
    <property type="match status" value="1"/>
</dbReference>
<dbReference type="InterPro" id="IPR012337">
    <property type="entry name" value="RNaseH-like_sf"/>
</dbReference>
<dbReference type="GO" id="GO:0003676">
    <property type="term" value="F:nucleic acid binding"/>
    <property type="evidence" value="ECO:0007669"/>
    <property type="project" value="InterPro"/>
</dbReference>
<evidence type="ECO:0000313" key="4">
    <source>
        <dbReference type="Proteomes" id="UP000311919"/>
    </source>
</evidence>
<dbReference type="InterPro" id="IPR041577">
    <property type="entry name" value="RT_RNaseH_2"/>
</dbReference>
<evidence type="ECO:0000259" key="2">
    <source>
        <dbReference type="Pfam" id="PF17919"/>
    </source>
</evidence>
<dbReference type="EMBL" id="SKCS01000105">
    <property type="protein sequence ID" value="TNN16796.1"/>
    <property type="molecule type" value="Genomic_DNA"/>
</dbReference>
<accession>A0A4Z2DJY6</accession>
<dbReference type="InterPro" id="IPR043502">
    <property type="entry name" value="DNA/RNA_pol_sf"/>
</dbReference>
<dbReference type="PANTHER" id="PTHR37984:SF5">
    <property type="entry name" value="PROTEIN NYNRIN-LIKE"/>
    <property type="match status" value="1"/>
</dbReference>
<reference evidence="3 4" key="1">
    <citation type="submission" date="2019-03" db="EMBL/GenBank/DDBJ databases">
        <title>An improved genome assembly of the fluke Schistosoma japonicum.</title>
        <authorList>
            <person name="Hu W."/>
            <person name="Luo F."/>
            <person name="Yin M."/>
            <person name="Mo X."/>
            <person name="Sun C."/>
            <person name="Wu Q."/>
            <person name="Zhu B."/>
            <person name="Xiang M."/>
            <person name="Wang J."/>
            <person name="Wang Y."/>
            <person name="Zhang T."/>
            <person name="Xu B."/>
            <person name="Zheng H."/>
            <person name="Feng Z."/>
        </authorList>
    </citation>
    <scope>NUCLEOTIDE SEQUENCE [LARGE SCALE GENOMIC DNA]</scope>
    <source>
        <strain evidence="3">HuSjv2</strain>
        <tissue evidence="3">Worms</tissue>
    </source>
</reference>
<gene>
    <name evidence="3" type="ORF">EWB00_000151</name>
</gene>
<sequence length="195" mass="22240">YPEPTTIKQLRAFNELVSFYRRFIPNCASIVKPLTDQLRGNKRVVTMDSESKKAFVATKKAIANVTMLAHYNTEPLVSIAFDASDSAIGAVLQQWTGRAWQPLAFFLRRLNDTESRYSIFGRELLAMYCRGRQFESGLFHALTKLLGTTRFRTTAYHPQFNGLVERFHRQLKASLAATNIPEWIDALPLILLGIR</sequence>
<dbReference type="Gene3D" id="3.30.70.270">
    <property type="match status" value="1"/>
</dbReference>
<feature type="non-terminal residue" evidence="3">
    <location>
        <position position="195"/>
    </location>
</feature>
<dbReference type="InterPro" id="IPR050951">
    <property type="entry name" value="Retrovirus_Pol_polyprotein"/>
</dbReference>
<dbReference type="InterPro" id="IPR043128">
    <property type="entry name" value="Rev_trsase/Diguanyl_cyclase"/>
</dbReference>
<feature type="domain" description="Reverse transcriptase/retrotransposon-derived protein RNase H-like" evidence="2">
    <location>
        <begin position="48"/>
        <end position="138"/>
    </location>
</feature>
<dbReference type="OrthoDB" id="6254850at2759"/>
<evidence type="ECO:0000313" key="3">
    <source>
        <dbReference type="EMBL" id="TNN16796.1"/>
    </source>
</evidence>
<protein>
    <submittedName>
        <fullName evidence="3">Retrovirus-related Pol polyprotein from transposon 17.6</fullName>
    </submittedName>
</protein>
<name>A0A4Z2DJY6_SCHJA</name>
<dbReference type="GO" id="GO:0006259">
    <property type="term" value="P:DNA metabolic process"/>
    <property type="evidence" value="ECO:0007669"/>
    <property type="project" value="UniProtKB-ARBA"/>
</dbReference>